<organism evidence="1 2">
    <name type="scientific">Streptomyces flaveolus</name>
    <dbReference type="NCBI Taxonomy" id="67297"/>
    <lineage>
        <taxon>Bacteria</taxon>
        <taxon>Bacillati</taxon>
        <taxon>Actinomycetota</taxon>
        <taxon>Actinomycetes</taxon>
        <taxon>Kitasatosporales</taxon>
        <taxon>Streptomycetaceae</taxon>
        <taxon>Streptomyces</taxon>
    </lineage>
</organism>
<protein>
    <submittedName>
        <fullName evidence="1">Uncharacterized protein</fullName>
    </submittedName>
</protein>
<evidence type="ECO:0000313" key="2">
    <source>
        <dbReference type="Proteomes" id="UP001551011"/>
    </source>
</evidence>
<gene>
    <name evidence="1" type="ORF">AB0H04_16240</name>
</gene>
<reference evidence="1 2" key="1">
    <citation type="submission" date="2024-06" db="EMBL/GenBank/DDBJ databases">
        <title>The Natural Products Discovery Center: Release of the First 8490 Sequenced Strains for Exploring Actinobacteria Biosynthetic Diversity.</title>
        <authorList>
            <person name="Kalkreuter E."/>
            <person name="Kautsar S.A."/>
            <person name="Yang D."/>
            <person name="Bader C.D."/>
            <person name="Teijaro C.N."/>
            <person name="Fluegel L."/>
            <person name="Davis C.M."/>
            <person name="Simpson J.R."/>
            <person name="Lauterbach L."/>
            <person name="Steele A.D."/>
            <person name="Gui C."/>
            <person name="Meng S."/>
            <person name="Li G."/>
            <person name="Viehrig K."/>
            <person name="Ye F."/>
            <person name="Su P."/>
            <person name="Kiefer A.F."/>
            <person name="Nichols A."/>
            <person name="Cepeda A.J."/>
            <person name="Yan W."/>
            <person name="Fan B."/>
            <person name="Jiang Y."/>
            <person name="Adhikari A."/>
            <person name="Zheng C.-J."/>
            <person name="Schuster L."/>
            <person name="Cowan T.M."/>
            <person name="Smanski M.J."/>
            <person name="Chevrette M.G."/>
            <person name="De Carvalho L.P.S."/>
            <person name="Shen B."/>
        </authorList>
    </citation>
    <scope>NUCLEOTIDE SEQUENCE [LARGE SCALE GENOMIC DNA]</scope>
    <source>
        <strain evidence="1 2">NPDC020594</strain>
    </source>
</reference>
<sequence length="43" mass="4323">MAGAIDLLVCAAAVRRGHTVLRVENGLVAASAVVKEELCGMGA</sequence>
<dbReference type="Proteomes" id="UP001551011">
    <property type="component" value="Unassembled WGS sequence"/>
</dbReference>
<dbReference type="EMBL" id="JBFAEG010000010">
    <property type="protein sequence ID" value="MEU5708402.1"/>
    <property type="molecule type" value="Genomic_DNA"/>
</dbReference>
<evidence type="ECO:0000313" key="1">
    <source>
        <dbReference type="EMBL" id="MEU5708402.1"/>
    </source>
</evidence>
<keyword evidence="2" id="KW-1185">Reference proteome</keyword>
<proteinExistence type="predicted"/>
<name>A0ABV3A9F7_9ACTN</name>
<comment type="caution">
    <text evidence="1">The sequence shown here is derived from an EMBL/GenBank/DDBJ whole genome shotgun (WGS) entry which is preliminary data.</text>
</comment>
<accession>A0ABV3A9F7</accession>
<dbReference type="RefSeq" id="WP_359256792.1">
    <property type="nucleotide sequence ID" value="NZ_JBFAEG010000010.1"/>
</dbReference>